<sequence>MTIEQALQPYKGQAISMSILMDLLKDYLRPHNKIQELEKQHMLTRIKRGLYITGDALQDAKPSLFNLANHIYGPSYVSLEAALSHWGLIPERVTAIGSMTTGSTRTFRTAAGLFRYFKTRLPYYSFGIRRVVLAKDQTALIAGPEKALCDVILTRTGVLLRSVSQTQFFLEEDLRMEREPLRTLDREMIRSWLPDAAKQNSLRMLIKTLEAL</sequence>
<dbReference type="RefSeq" id="WP_196992870.1">
    <property type="nucleotide sequence ID" value="NZ_JADWYR010000004.1"/>
</dbReference>
<name>A0A931H0H8_9BACT</name>
<evidence type="ECO:0008006" key="3">
    <source>
        <dbReference type="Google" id="ProtNLM"/>
    </source>
</evidence>
<accession>A0A931H0H8</accession>
<evidence type="ECO:0000313" key="2">
    <source>
        <dbReference type="Proteomes" id="UP000628448"/>
    </source>
</evidence>
<proteinExistence type="predicted"/>
<organism evidence="1 2">
    <name type="scientific">Panacibacter microcysteis</name>
    <dbReference type="NCBI Taxonomy" id="2793269"/>
    <lineage>
        <taxon>Bacteria</taxon>
        <taxon>Pseudomonadati</taxon>
        <taxon>Bacteroidota</taxon>
        <taxon>Chitinophagia</taxon>
        <taxon>Chitinophagales</taxon>
        <taxon>Chitinophagaceae</taxon>
        <taxon>Panacibacter</taxon>
    </lineage>
</organism>
<dbReference type="Proteomes" id="UP000628448">
    <property type="component" value="Unassembled WGS sequence"/>
</dbReference>
<reference evidence="1" key="1">
    <citation type="submission" date="2020-11" db="EMBL/GenBank/DDBJ databases">
        <title>Bacterial whole genome sequence for Panacibacter sp. DH6.</title>
        <authorList>
            <person name="Le V."/>
            <person name="Ko S."/>
            <person name="Ahn C.-Y."/>
            <person name="Oh H.-M."/>
        </authorList>
    </citation>
    <scope>NUCLEOTIDE SEQUENCE</scope>
    <source>
        <strain evidence="1">DH6</strain>
    </source>
</reference>
<protein>
    <recommendedName>
        <fullName evidence="3">Transcriptional regulator</fullName>
    </recommendedName>
</protein>
<evidence type="ECO:0000313" key="1">
    <source>
        <dbReference type="EMBL" id="MBG9378765.1"/>
    </source>
</evidence>
<dbReference type="EMBL" id="JADWYR010000004">
    <property type="protein sequence ID" value="MBG9378765.1"/>
    <property type="molecule type" value="Genomic_DNA"/>
</dbReference>
<gene>
    <name evidence="1" type="ORF">I5907_21210</name>
</gene>
<comment type="caution">
    <text evidence="1">The sequence shown here is derived from an EMBL/GenBank/DDBJ whole genome shotgun (WGS) entry which is preliminary data.</text>
</comment>
<keyword evidence="2" id="KW-1185">Reference proteome</keyword>
<dbReference type="AlphaFoldDB" id="A0A931H0H8"/>